<dbReference type="PANTHER" id="PTHR45997:SF1">
    <property type="entry name" value="DNA LIGASE 4"/>
    <property type="match status" value="1"/>
</dbReference>
<proteinExistence type="predicted"/>
<dbReference type="Gene3D" id="3.30.470.30">
    <property type="entry name" value="DNA ligase/mRNA capping enzyme"/>
    <property type="match status" value="1"/>
</dbReference>
<comment type="catalytic activity">
    <reaction evidence="3">
        <text>ATP + (deoxyribonucleotide)n-3'-hydroxyl + 5'-phospho-(deoxyribonucleotide)m = (deoxyribonucleotide)n+m + AMP + diphosphate.</text>
        <dbReference type="EC" id="6.5.1.1"/>
    </reaction>
</comment>
<gene>
    <name evidence="5" type="ORF">NZD89_27935</name>
</gene>
<dbReference type="InterPro" id="IPR012310">
    <property type="entry name" value="DNA_ligase_ATP-dep_cent"/>
</dbReference>
<evidence type="ECO:0000259" key="4">
    <source>
        <dbReference type="PROSITE" id="PS50160"/>
    </source>
</evidence>
<name>A0ABY6ZPG7_9BACL</name>
<dbReference type="Gene3D" id="2.40.50.140">
    <property type="entry name" value="Nucleic acid-binding proteins"/>
    <property type="match status" value="1"/>
</dbReference>
<dbReference type="PANTHER" id="PTHR45997">
    <property type="entry name" value="DNA LIGASE 4"/>
    <property type="match status" value="1"/>
</dbReference>
<dbReference type="InterPro" id="IPR029710">
    <property type="entry name" value="LIG4"/>
</dbReference>
<dbReference type="SUPFAM" id="SSF50249">
    <property type="entry name" value="Nucleic acid-binding proteins"/>
    <property type="match status" value="1"/>
</dbReference>
<organism evidence="5 6">
    <name type="scientific">Alicyclobacillus fastidiosus</name>
    <dbReference type="NCBI Taxonomy" id="392011"/>
    <lineage>
        <taxon>Bacteria</taxon>
        <taxon>Bacillati</taxon>
        <taxon>Bacillota</taxon>
        <taxon>Bacilli</taxon>
        <taxon>Bacillales</taxon>
        <taxon>Alicyclobacillaceae</taxon>
        <taxon>Alicyclobacillus</taxon>
    </lineage>
</organism>
<dbReference type="Proteomes" id="UP001164761">
    <property type="component" value="Plasmid unnamed1"/>
</dbReference>
<evidence type="ECO:0000256" key="3">
    <source>
        <dbReference type="ARBA" id="ARBA00034003"/>
    </source>
</evidence>
<keyword evidence="5" id="KW-0614">Plasmid</keyword>
<reference evidence="5" key="1">
    <citation type="submission" date="2022-08" db="EMBL/GenBank/DDBJ databases">
        <title>Alicyclobacillus fastidiosus DSM 17978, complete genome.</title>
        <authorList>
            <person name="Wang Q."/>
            <person name="Cai R."/>
            <person name="Wang Z."/>
        </authorList>
    </citation>
    <scope>NUCLEOTIDE SEQUENCE</scope>
    <source>
        <strain evidence="5">DSM 17978</strain>
        <plasmid evidence="5">unnamed1</plasmid>
    </source>
</reference>
<dbReference type="EC" id="6.5.1.1" evidence="1"/>
<dbReference type="InterPro" id="IPR012340">
    <property type="entry name" value="NA-bd_OB-fold"/>
</dbReference>
<accession>A0ABY6ZPG7</accession>
<evidence type="ECO:0000256" key="2">
    <source>
        <dbReference type="ARBA" id="ARBA00022598"/>
    </source>
</evidence>
<dbReference type="EMBL" id="CP104068">
    <property type="protein sequence ID" value="WAH44880.1"/>
    <property type="molecule type" value="Genomic_DNA"/>
</dbReference>
<sequence>MRKEPFDSTRYLFEPKADGWRLLLHKQGSRIEVYTRNGNVVTKQFPEFQSLASLISSDEVILDGEGACFSDNRFWFERFDSRARLNNPNKIVRALQEHPATFFVFDVLYRDGESCMSLDLLQRKTILHDIVLPGPHMSIVPFVEGEGISLWEQTKALGWEGIVAKRLPKSAYRLETRSDMWLKIKHWTYADVSILGYQRSPFRLIVGDVDCEGKLVLLGSVEYGFRQEEKTAFLRIVPQLHTLESKGIQWVRPSLRAQVKFLDRTSKGKLRIPSFEKFII</sequence>
<geneLocation type="plasmid" evidence="5 6">
    <name>unnamed1</name>
</geneLocation>
<keyword evidence="6" id="KW-1185">Reference proteome</keyword>
<dbReference type="SUPFAM" id="SSF56091">
    <property type="entry name" value="DNA ligase/mRNA capping enzyme, catalytic domain"/>
    <property type="match status" value="1"/>
</dbReference>
<dbReference type="PROSITE" id="PS50160">
    <property type="entry name" value="DNA_LIGASE_A3"/>
    <property type="match status" value="1"/>
</dbReference>
<dbReference type="InterPro" id="IPR012309">
    <property type="entry name" value="DNA_ligase_ATP-dep_C"/>
</dbReference>
<keyword evidence="2" id="KW-0436">Ligase</keyword>
<evidence type="ECO:0000256" key="1">
    <source>
        <dbReference type="ARBA" id="ARBA00012727"/>
    </source>
</evidence>
<dbReference type="Pfam" id="PF04679">
    <property type="entry name" value="DNA_ligase_A_C"/>
    <property type="match status" value="1"/>
</dbReference>
<dbReference type="RefSeq" id="WP_268008749.1">
    <property type="nucleotide sequence ID" value="NZ_BSUT01000003.1"/>
</dbReference>
<evidence type="ECO:0000313" key="6">
    <source>
        <dbReference type="Proteomes" id="UP001164761"/>
    </source>
</evidence>
<feature type="domain" description="ATP-dependent DNA ligase family profile" evidence="4">
    <location>
        <begin position="93"/>
        <end position="234"/>
    </location>
</feature>
<protein>
    <recommendedName>
        <fullName evidence="1">DNA ligase (ATP)</fullName>
        <ecNumber evidence="1">6.5.1.1</ecNumber>
    </recommendedName>
</protein>
<evidence type="ECO:0000313" key="5">
    <source>
        <dbReference type="EMBL" id="WAH44880.1"/>
    </source>
</evidence>
<dbReference type="Pfam" id="PF01068">
    <property type="entry name" value="DNA_ligase_A_M"/>
    <property type="match status" value="1"/>
</dbReference>
<dbReference type="CDD" id="cd07906">
    <property type="entry name" value="Adenylation_DNA_ligase_LigD_LigC"/>
    <property type="match status" value="1"/>
</dbReference>